<dbReference type="Gene3D" id="1.10.10.60">
    <property type="entry name" value="Homeodomain-like"/>
    <property type="match status" value="1"/>
</dbReference>
<evidence type="ECO:0000313" key="10">
    <source>
        <dbReference type="Proteomes" id="UP001279734"/>
    </source>
</evidence>
<evidence type="ECO:0000259" key="8">
    <source>
        <dbReference type="Pfam" id="PF13837"/>
    </source>
</evidence>
<evidence type="ECO:0000256" key="3">
    <source>
        <dbReference type="ARBA" id="ARBA00023054"/>
    </source>
</evidence>
<protein>
    <recommendedName>
        <fullName evidence="8">Myb/SANT-like DNA-binding domain-containing protein</fullName>
    </recommendedName>
</protein>
<dbReference type="InterPro" id="IPR044823">
    <property type="entry name" value="ASIL1/2-like"/>
</dbReference>
<evidence type="ECO:0000256" key="7">
    <source>
        <dbReference type="SAM" id="MobiDB-lite"/>
    </source>
</evidence>
<dbReference type="Pfam" id="PF13837">
    <property type="entry name" value="Myb_DNA-bind_4"/>
    <property type="match status" value="1"/>
</dbReference>
<keyword evidence="3" id="KW-0175">Coiled coil</keyword>
<feature type="domain" description="Myb/SANT-like DNA-binding" evidence="8">
    <location>
        <begin position="30"/>
        <end position="123"/>
    </location>
</feature>
<evidence type="ECO:0000256" key="1">
    <source>
        <dbReference type="ARBA" id="ARBA00004123"/>
    </source>
</evidence>
<dbReference type="FunFam" id="1.10.10.60:FF:000104">
    <property type="entry name" value="trihelix transcription factor ASIL2"/>
    <property type="match status" value="1"/>
</dbReference>
<feature type="region of interest" description="Disordered" evidence="7">
    <location>
        <begin position="132"/>
        <end position="172"/>
    </location>
</feature>
<dbReference type="GO" id="GO:0000976">
    <property type="term" value="F:transcription cis-regulatory region binding"/>
    <property type="evidence" value="ECO:0007669"/>
    <property type="project" value="TreeGrafter"/>
</dbReference>
<dbReference type="EMBL" id="BSYO01000007">
    <property type="protein sequence ID" value="GMH07294.1"/>
    <property type="molecule type" value="Genomic_DNA"/>
</dbReference>
<keyword evidence="4" id="KW-0238">DNA-binding</keyword>
<comment type="caution">
    <text evidence="9">The sequence shown here is derived from an EMBL/GenBank/DDBJ whole genome shotgun (WGS) entry which is preliminary data.</text>
</comment>
<dbReference type="AlphaFoldDB" id="A0AAD3SAD4"/>
<evidence type="ECO:0000256" key="4">
    <source>
        <dbReference type="ARBA" id="ARBA00023125"/>
    </source>
</evidence>
<feature type="region of interest" description="Disordered" evidence="7">
    <location>
        <begin position="190"/>
        <end position="225"/>
    </location>
</feature>
<dbReference type="PANTHER" id="PTHR31307:SF50">
    <property type="entry name" value="SEQUENCE-SPECIFIC DNA BINDING TRANSCRIPTION FACTOR"/>
    <property type="match status" value="1"/>
</dbReference>
<dbReference type="InterPro" id="IPR044822">
    <property type="entry name" value="Myb_DNA-bind_4"/>
</dbReference>
<feature type="compositionally biased region" description="Acidic residues" evidence="7">
    <location>
        <begin position="193"/>
        <end position="203"/>
    </location>
</feature>
<evidence type="ECO:0000256" key="6">
    <source>
        <dbReference type="ARBA" id="ARBA00023242"/>
    </source>
</evidence>
<feature type="region of interest" description="Disordered" evidence="7">
    <location>
        <begin position="1"/>
        <end position="22"/>
    </location>
</feature>
<keyword evidence="2" id="KW-0805">Transcription regulation</keyword>
<feature type="compositionally biased region" description="Low complexity" evidence="7">
    <location>
        <begin position="204"/>
        <end position="215"/>
    </location>
</feature>
<sequence length="296" mass="33504">MDNGEEAPPPPLFPPPIQAVPPRPMPVREDCWSEEATHTLVEAWGNRYLQLNRGNLRRKQWQEVADAVNAIHGHTKKTRRTDIQCKNRIDTIKKKFKIEKARDVESRGAYVSPWRFFSRLDSLIGDSVKKISPPRLLPHRTTPPSAPSPSPALALISPVPVGPRSSKPKRPAVVDESFFRRTFSAAAAAAAVVDDDDEADEQGSETSRSRSSGSGSRRREREADGCGQLAEAIRRFGEIYERVEVMKQEQLIELEKHRMQFAKDLEYQRMKLLMDIQLQLAKIKRAKPSDDADSYL</sequence>
<proteinExistence type="predicted"/>
<gene>
    <name evidence="9" type="ORF">Nepgr_009134</name>
</gene>
<feature type="compositionally biased region" description="Pro residues" evidence="7">
    <location>
        <begin position="7"/>
        <end position="22"/>
    </location>
</feature>
<evidence type="ECO:0000256" key="5">
    <source>
        <dbReference type="ARBA" id="ARBA00023163"/>
    </source>
</evidence>
<keyword evidence="10" id="KW-1185">Reference proteome</keyword>
<organism evidence="9 10">
    <name type="scientific">Nepenthes gracilis</name>
    <name type="common">Slender pitcher plant</name>
    <dbReference type="NCBI Taxonomy" id="150966"/>
    <lineage>
        <taxon>Eukaryota</taxon>
        <taxon>Viridiplantae</taxon>
        <taxon>Streptophyta</taxon>
        <taxon>Embryophyta</taxon>
        <taxon>Tracheophyta</taxon>
        <taxon>Spermatophyta</taxon>
        <taxon>Magnoliopsida</taxon>
        <taxon>eudicotyledons</taxon>
        <taxon>Gunneridae</taxon>
        <taxon>Pentapetalae</taxon>
        <taxon>Caryophyllales</taxon>
        <taxon>Nepenthaceae</taxon>
        <taxon>Nepenthes</taxon>
    </lineage>
</organism>
<keyword evidence="5" id="KW-0804">Transcription</keyword>
<name>A0AAD3SAD4_NEPGR</name>
<evidence type="ECO:0000256" key="2">
    <source>
        <dbReference type="ARBA" id="ARBA00023015"/>
    </source>
</evidence>
<dbReference type="PANTHER" id="PTHR31307">
    <property type="entry name" value="TRIHELIX TRANSCRIPTION FACTOR ASIL2"/>
    <property type="match status" value="1"/>
</dbReference>
<accession>A0AAD3SAD4</accession>
<dbReference type="GO" id="GO:0005634">
    <property type="term" value="C:nucleus"/>
    <property type="evidence" value="ECO:0007669"/>
    <property type="project" value="UniProtKB-SubCell"/>
</dbReference>
<reference evidence="9" key="1">
    <citation type="submission" date="2023-05" db="EMBL/GenBank/DDBJ databases">
        <title>Nepenthes gracilis genome sequencing.</title>
        <authorList>
            <person name="Fukushima K."/>
        </authorList>
    </citation>
    <scope>NUCLEOTIDE SEQUENCE</scope>
    <source>
        <strain evidence="9">SING2019-196</strain>
    </source>
</reference>
<evidence type="ECO:0000313" key="9">
    <source>
        <dbReference type="EMBL" id="GMH07294.1"/>
    </source>
</evidence>
<keyword evidence="6" id="KW-0539">Nucleus</keyword>
<dbReference type="Proteomes" id="UP001279734">
    <property type="component" value="Unassembled WGS sequence"/>
</dbReference>
<comment type="subcellular location">
    <subcellularLocation>
        <location evidence="1">Nucleus</location>
    </subcellularLocation>
</comment>